<accession>A0ABR3ESD2</accession>
<dbReference type="Proteomes" id="UP001465976">
    <property type="component" value="Unassembled WGS sequence"/>
</dbReference>
<keyword evidence="2" id="KW-1185">Reference proteome</keyword>
<evidence type="ECO:0000313" key="1">
    <source>
        <dbReference type="EMBL" id="KAL0565810.1"/>
    </source>
</evidence>
<sequence>MVDQQGYRDFYDVVSDIIEQFELQGTEKARTTNRAAQKGLLVELKKRLKQEFKQASRLEIYRSEDVLLLVGNITKKIGEAPGLAPLKLAGELLSQIGDLVKTVHGNKAECTNLFNRVVDVIGDIMRKMQHAAHEPTEDMNNDIKTFERTLVHVRDHVLKIQQEKGWRRVARLVFAQKATEELTRLRKELETAQMAFVTSSVLSVRLELHSIQNQKPSTIVHGKIQAVQS</sequence>
<organism evidence="1 2">
    <name type="scientific">Marasmius crinis-equi</name>
    <dbReference type="NCBI Taxonomy" id="585013"/>
    <lineage>
        <taxon>Eukaryota</taxon>
        <taxon>Fungi</taxon>
        <taxon>Dikarya</taxon>
        <taxon>Basidiomycota</taxon>
        <taxon>Agaricomycotina</taxon>
        <taxon>Agaricomycetes</taxon>
        <taxon>Agaricomycetidae</taxon>
        <taxon>Agaricales</taxon>
        <taxon>Marasmiineae</taxon>
        <taxon>Marasmiaceae</taxon>
        <taxon>Marasmius</taxon>
    </lineage>
</organism>
<dbReference type="CDD" id="cd21037">
    <property type="entry name" value="MLKL_NTD"/>
    <property type="match status" value="1"/>
</dbReference>
<proteinExistence type="predicted"/>
<feature type="non-terminal residue" evidence="1">
    <location>
        <position position="229"/>
    </location>
</feature>
<name>A0ABR3ESD2_9AGAR</name>
<dbReference type="Gene3D" id="1.20.930.20">
    <property type="entry name" value="Adaptor protein Cbl, N-terminal domain"/>
    <property type="match status" value="1"/>
</dbReference>
<evidence type="ECO:0000313" key="2">
    <source>
        <dbReference type="Proteomes" id="UP001465976"/>
    </source>
</evidence>
<dbReference type="InterPro" id="IPR059179">
    <property type="entry name" value="MLKL-like_MCAfunc"/>
</dbReference>
<reference evidence="1 2" key="1">
    <citation type="submission" date="2024-02" db="EMBL/GenBank/DDBJ databases">
        <title>A draft genome for the cacao thread blight pathogen Marasmius crinis-equi.</title>
        <authorList>
            <person name="Cohen S.P."/>
            <person name="Baruah I.K."/>
            <person name="Amoako-Attah I."/>
            <person name="Bukari Y."/>
            <person name="Meinhardt L.W."/>
            <person name="Bailey B.A."/>
        </authorList>
    </citation>
    <scope>NUCLEOTIDE SEQUENCE [LARGE SCALE GENOMIC DNA]</scope>
    <source>
        <strain evidence="1 2">GH-76</strain>
    </source>
</reference>
<protein>
    <submittedName>
        <fullName evidence="1">Uncharacterized protein</fullName>
    </submittedName>
</protein>
<comment type="caution">
    <text evidence="1">The sequence shown here is derived from an EMBL/GenBank/DDBJ whole genome shotgun (WGS) entry which is preliminary data.</text>
</comment>
<dbReference type="InterPro" id="IPR036537">
    <property type="entry name" value="Adaptor_Cbl_N_dom_sf"/>
</dbReference>
<dbReference type="EMBL" id="JBAHYK010002114">
    <property type="protein sequence ID" value="KAL0565810.1"/>
    <property type="molecule type" value="Genomic_DNA"/>
</dbReference>
<gene>
    <name evidence="1" type="ORF">V5O48_016211</name>
</gene>